<keyword evidence="6" id="KW-1133">Transmembrane helix</keyword>
<dbReference type="SMART" id="SM00220">
    <property type="entry name" value="S_TKc"/>
    <property type="match status" value="1"/>
</dbReference>
<keyword evidence="4" id="KW-0067">ATP-binding</keyword>
<sequence length="552" mass="57555">MGRVLLCVSPDGRLVAVKLLHAELARDPGFRARFRREVEATRMVSGAYTAPVMDADATAETPWLASVFVPGPSLREAVDAVGALPVESVLHVAAGLAQALLDLHRVGLVHRDLKPSNVMLAADGVRVIDFGIARAAESADSTELTHASALIGSPAFMSPEQAEGHELTPASDVFSLGATLAVAGTGNAPFGGRSTPQLLYNVVHTEPDLSALTPRLREIVEPCLAKDPGARPTPQDLLELIGRIAPTPQPWPSEVHQLLADQHAELASLIGGAVHDSTVADVGPGPTPEGRAATAAGPAPIALLGPALAVTPAHAVTPTPVTPVPVGAAPAQGGAPQGIIVPAGPPRRRAPLALGVVLVLVAGAVGAVLTLFNRDKLFEHPLPQPYRAGGVPTPGSTPLSAVADKYVHDLPACKDITARLSLTSDTKPPYEAAQPEKGQTRCVWEDPSGNSIDVYWRRYRTGQGTGTGAEQAKASYEGYYMGPGSKREQDIGFAEEGQWIIPRDSSDSNCGLYVRDVNLVVMAFVKGPKYPANACEPDTKALLRGVVGATTP</sequence>
<keyword evidence="6" id="KW-0472">Membrane</keyword>
<evidence type="ECO:0000256" key="6">
    <source>
        <dbReference type="SAM" id="Phobius"/>
    </source>
</evidence>
<dbReference type="PROSITE" id="PS50011">
    <property type="entry name" value="PROTEIN_KINASE_DOM"/>
    <property type="match status" value="1"/>
</dbReference>
<feature type="region of interest" description="Disordered" evidence="5">
    <location>
        <begin position="426"/>
        <end position="445"/>
    </location>
</feature>
<dbReference type="PROSITE" id="PS00108">
    <property type="entry name" value="PROTEIN_KINASE_ST"/>
    <property type="match status" value="1"/>
</dbReference>
<feature type="transmembrane region" description="Helical" evidence="6">
    <location>
        <begin position="352"/>
        <end position="372"/>
    </location>
</feature>
<evidence type="ECO:0000256" key="4">
    <source>
        <dbReference type="ARBA" id="ARBA00022840"/>
    </source>
</evidence>
<evidence type="ECO:0000256" key="2">
    <source>
        <dbReference type="ARBA" id="ARBA00022741"/>
    </source>
</evidence>
<organism evidence="8 9">
    <name type="scientific">Solihabitans fulvus</name>
    <dbReference type="NCBI Taxonomy" id="1892852"/>
    <lineage>
        <taxon>Bacteria</taxon>
        <taxon>Bacillati</taxon>
        <taxon>Actinomycetota</taxon>
        <taxon>Actinomycetes</taxon>
        <taxon>Pseudonocardiales</taxon>
        <taxon>Pseudonocardiaceae</taxon>
        <taxon>Solihabitans</taxon>
    </lineage>
</organism>
<keyword evidence="6" id="KW-0812">Transmembrane</keyword>
<dbReference type="Pfam" id="PF00069">
    <property type="entry name" value="Pkinase"/>
    <property type="match status" value="1"/>
</dbReference>
<evidence type="ECO:0000313" key="8">
    <source>
        <dbReference type="EMBL" id="KAA2261128.1"/>
    </source>
</evidence>
<evidence type="ECO:0000259" key="7">
    <source>
        <dbReference type="PROSITE" id="PS50011"/>
    </source>
</evidence>
<dbReference type="GO" id="GO:0005524">
    <property type="term" value="F:ATP binding"/>
    <property type="evidence" value="ECO:0007669"/>
    <property type="project" value="UniProtKB-KW"/>
</dbReference>
<evidence type="ECO:0000313" key="9">
    <source>
        <dbReference type="Proteomes" id="UP000323454"/>
    </source>
</evidence>
<dbReference type="CDD" id="cd14014">
    <property type="entry name" value="STKc_PknB_like"/>
    <property type="match status" value="1"/>
</dbReference>
<gene>
    <name evidence="8" type="ORF">F0L68_18600</name>
</gene>
<comment type="caution">
    <text evidence="8">The sequence shown here is derived from an EMBL/GenBank/DDBJ whole genome shotgun (WGS) entry which is preliminary data.</text>
</comment>
<protein>
    <submittedName>
        <fullName evidence="8">Serine/threonine protein kinase</fullName>
    </submittedName>
</protein>
<dbReference type="Proteomes" id="UP000323454">
    <property type="component" value="Unassembled WGS sequence"/>
</dbReference>
<name>A0A5B2XBM2_9PSEU</name>
<dbReference type="Gene3D" id="1.10.510.10">
    <property type="entry name" value="Transferase(Phosphotransferase) domain 1"/>
    <property type="match status" value="1"/>
</dbReference>
<reference evidence="8 9" key="2">
    <citation type="submission" date="2019-09" db="EMBL/GenBank/DDBJ databases">
        <authorList>
            <person name="Jin C."/>
        </authorList>
    </citation>
    <scope>NUCLEOTIDE SEQUENCE [LARGE SCALE GENOMIC DNA]</scope>
    <source>
        <strain evidence="8 9">AN110305</strain>
    </source>
</reference>
<dbReference type="OrthoDB" id="9762169at2"/>
<keyword evidence="1" id="KW-0808">Transferase</keyword>
<keyword evidence="3 8" id="KW-0418">Kinase</keyword>
<dbReference type="InterPro" id="IPR000719">
    <property type="entry name" value="Prot_kinase_dom"/>
</dbReference>
<keyword evidence="8" id="KW-0723">Serine/threonine-protein kinase</keyword>
<keyword evidence="2" id="KW-0547">Nucleotide-binding</keyword>
<proteinExistence type="predicted"/>
<dbReference type="InterPro" id="IPR008271">
    <property type="entry name" value="Ser/Thr_kinase_AS"/>
</dbReference>
<reference evidence="8 9" key="1">
    <citation type="submission" date="2019-09" db="EMBL/GenBank/DDBJ databases">
        <title>Goodfellowia gen. nov., a new genus of the Pseudonocardineae related to Actinoalloteichus, containing Goodfellowia coeruleoviolacea gen. nov., comb. nov. gen. nov., comb. nov.</title>
        <authorList>
            <person name="Labeda D."/>
        </authorList>
    </citation>
    <scope>NUCLEOTIDE SEQUENCE [LARGE SCALE GENOMIC DNA]</scope>
    <source>
        <strain evidence="8 9">AN110305</strain>
    </source>
</reference>
<evidence type="ECO:0000256" key="5">
    <source>
        <dbReference type="SAM" id="MobiDB-lite"/>
    </source>
</evidence>
<accession>A0A5B2XBM2</accession>
<dbReference type="InterPro" id="IPR011009">
    <property type="entry name" value="Kinase-like_dom_sf"/>
</dbReference>
<dbReference type="SUPFAM" id="SSF56112">
    <property type="entry name" value="Protein kinase-like (PK-like)"/>
    <property type="match status" value="1"/>
</dbReference>
<dbReference type="GO" id="GO:0004674">
    <property type="term" value="F:protein serine/threonine kinase activity"/>
    <property type="evidence" value="ECO:0007669"/>
    <property type="project" value="UniProtKB-KW"/>
</dbReference>
<evidence type="ECO:0000256" key="1">
    <source>
        <dbReference type="ARBA" id="ARBA00022679"/>
    </source>
</evidence>
<dbReference type="PANTHER" id="PTHR43289:SF34">
    <property type="entry name" value="SERINE_THREONINE-PROTEIN KINASE YBDM-RELATED"/>
    <property type="match status" value="1"/>
</dbReference>
<dbReference type="EMBL" id="VUOB01000031">
    <property type="protein sequence ID" value="KAA2261128.1"/>
    <property type="molecule type" value="Genomic_DNA"/>
</dbReference>
<keyword evidence="9" id="KW-1185">Reference proteome</keyword>
<dbReference type="PANTHER" id="PTHR43289">
    <property type="entry name" value="MITOGEN-ACTIVATED PROTEIN KINASE KINASE KINASE 20-RELATED"/>
    <property type="match status" value="1"/>
</dbReference>
<evidence type="ECO:0000256" key="3">
    <source>
        <dbReference type="ARBA" id="ARBA00022777"/>
    </source>
</evidence>
<dbReference type="AlphaFoldDB" id="A0A5B2XBM2"/>
<feature type="domain" description="Protein kinase" evidence="7">
    <location>
        <begin position="1"/>
        <end position="259"/>
    </location>
</feature>
<dbReference type="Gene3D" id="3.30.200.20">
    <property type="entry name" value="Phosphorylase Kinase, domain 1"/>
    <property type="match status" value="1"/>
</dbReference>